<dbReference type="Proteomes" id="UP000198814">
    <property type="component" value="Unassembled WGS sequence"/>
</dbReference>
<organism evidence="1 2">
    <name type="scientific">Nitrosomonas oligotropha</name>
    <dbReference type="NCBI Taxonomy" id="42354"/>
    <lineage>
        <taxon>Bacteria</taxon>
        <taxon>Pseudomonadati</taxon>
        <taxon>Pseudomonadota</taxon>
        <taxon>Betaproteobacteria</taxon>
        <taxon>Nitrosomonadales</taxon>
        <taxon>Nitrosomonadaceae</taxon>
        <taxon>Nitrosomonas</taxon>
    </lineage>
</organism>
<sequence>MRTLGIGLRRERHTQTGEEFSLGKFNWKSRKNLPEYCFISGRLLWLQRDERFIEIETANRNNQNTHKY</sequence>
<keyword evidence="2" id="KW-1185">Reference proteome</keyword>
<proteinExistence type="predicted"/>
<gene>
    <name evidence="1" type="ORF">SAMN05216333_10964</name>
</gene>
<dbReference type="EMBL" id="FODO01000009">
    <property type="protein sequence ID" value="SEO40360.1"/>
    <property type="molecule type" value="Genomic_DNA"/>
</dbReference>
<accession>A0A1H8PEL1</accession>
<name>A0A1H8PEL1_9PROT</name>
<reference evidence="2" key="1">
    <citation type="submission" date="2016-10" db="EMBL/GenBank/DDBJ databases">
        <authorList>
            <person name="Varghese N."/>
            <person name="Submissions S."/>
        </authorList>
    </citation>
    <scope>NUCLEOTIDE SEQUENCE [LARGE SCALE GENOMIC DNA]</scope>
    <source>
        <strain evidence="2">Nm76</strain>
    </source>
</reference>
<evidence type="ECO:0000313" key="1">
    <source>
        <dbReference type="EMBL" id="SEO40360.1"/>
    </source>
</evidence>
<protein>
    <submittedName>
        <fullName evidence="1">Uncharacterized protein</fullName>
    </submittedName>
</protein>
<dbReference type="AlphaFoldDB" id="A0A1H8PEL1"/>
<evidence type="ECO:0000313" key="2">
    <source>
        <dbReference type="Proteomes" id="UP000198814"/>
    </source>
</evidence>